<reference evidence="10" key="1">
    <citation type="submission" date="2021-11" db="EMBL/GenBank/DDBJ databases">
        <authorList>
            <consortium name="Genoscope - CEA"/>
            <person name="William W."/>
        </authorList>
    </citation>
    <scope>NUCLEOTIDE SEQUENCE</scope>
</reference>
<evidence type="ECO:0000313" key="11">
    <source>
        <dbReference type="Proteomes" id="UP000789595"/>
    </source>
</evidence>
<evidence type="ECO:0000256" key="5">
    <source>
        <dbReference type="ARBA" id="ARBA00023136"/>
    </source>
</evidence>
<evidence type="ECO:0000256" key="6">
    <source>
        <dbReference type="RuleBase" id="RU000477"/>
    </source>
</evidence>
<dbReference type="PANTHER" id="PTHR19139:SF199">
    <property type="entry name" value="MIP17260P"/>
    <property type="match status" value="1"/>
</dbReference>
<dbReference type="InterPro" id="IPR023271">
    <property type="entry name" value="Aquaporin-like"/>
</dbReference>
<feature type="transmembrane region" description="Helical" evidence="8">
    <location>
        <begin position="185"/>
        <end position="206"/>
    </location>
</feature>
<keyword evidence="3 6" id="KW-0812">Transmembrane</keyword>
<protein>
    <recommendedName>
        <fullName evidence="12">Aquaporin</fullName>
    </recommendedName>
</protein>
<feature type="non-terminal residue" evidence="10">
    <location>
        <position position="1"/>
    </location>
</feature>
<evidence type="ECO:0000313" key="10">
    <source>
        <dbReference type="EMBL" id="CAH0374771.1"/>
    </source>
</evidence>
<evidence type="ECO:0000256" key="3">
    <source>
        <dbReference type="ARBA" id="ARBA00022692"/>
    </source>
</evidence>
<dbReference type="Pfam" id="PF00230">
    <property type="entry name" value="MIP"/>
    <property type="match status" value="1"/>
</dbReference>
<keyword evidence="5 8" id="KW-0472">Membrane</keyword>
<evidence type="ECO:0000256" key="7">
    <source>
        <dbReference type="SAM" id="MobiDB-lite"/>
    </source>
</evidence>
<keyword evidence="6" id="KW-0813">Transport</keyword>
<dbReference type="GO" id="GO:0005886">
    <property type="term" value="C:plasma membrane"/>
    <property type="evidence" value="ECO:0007669"/>
    <property type="project" value="TreeGrafter"/>
</dbReference>
<feature type="compositionally biased region" description="Basic residues" evidence="7">
    <location>
        <begin position="265"/>
        <end position="288"/>
    </location>
</feature>
<dbReference type="OrthoDB" id="204128at2759"/>
<evidence type="ECO:0008006" key="12">
    <source>
        <dbReference type="Google" id="ProtNLM"/>
    </source>
</evidence>
<dbReference type="PANTHER" id="PTHR19139">
    <property type="entry name" value="AQUAPORIN TRANSPORTER"/>
    <property type="match status" value="1"/>
</dbReference>
<evidence type="ECO:0000256" key="4">
    <source>
        <dbReference type="ARBA" id="ARBA00022989"/>
    </source>
</evidence>
<feature type="transmembrane region" description="Helical" evidence="8">
    <location>
        <begin position="153"/>
        <end position="173"/>
    </location>
</feature>
<dbReference type="InterPro" id="IPR000425">
    <property type="entry name" value="MIP"/>
</dbReference>
<dbReference type="Gene3D" id="1.20.1080.10">
    <property type="entry name" value="Glycerol uptake facilitator protein"/>
    <property type="match status" value="1"/>
</dbReference>
<feature type="chain" id="PRO_5035166670" description="Aquaporin" evidence="9">
    <location>
        <begin position="28"/>
        <end position="343"/>
    </location>
</feature>
<gene>
    <name evidence="10" type="ORF">PECAL_4P20730</name>
</gene>
<dbReference type="Proteomes" id="UP000789595">
    <property type="component" value="Unassembled WGS sequence"/>
</dbReference>
<evidence type="ECO:0000256" key="9">
    <source>
        <dbReference type="SAM" id="SignalP"/>
    </source>
</evidence>
<keyword evidence="11" id="KW-1185">Reference proteome</keyword>
<sequence>SPHRAKPLAEFVAQALFVFTCTGAACGQATPFSSTNPFDGSKGANSAVGIIDDGSFVPEDLPVPFVQSIAMTFGFTITALAYAMGSKSGAQINGAVTWGLAVAGELSPIQAVANIFMQCWGSVLGSGLLSLVYRKSSDRTNGLGSNRVGPGFSPRQAFLGEAIMVFILMYVVLETAVNKKNKANAALAPVAIGFAVYIGHTMLIPVDGCSLNPTRSFGPALVSYIQNRGPNYFRDFWCTGGVRNCITTGGAPRRWPDTAVDSTRPRRRRRRKSTQGLRHRPRHGRHGRGGLLQGDQCHAGQGGRERAGRGPRRRRQACRGLGVRGPPALPSRSSAPLHPPWAQ</sequence>
<dbReference type="GO" id="GO:0015250">
    <property type="term" value="F:water channel activity"/>
    <property type="evidence" value="ECO:0007669"/>
    <property type="project" value="TreeGrafter"/>
</dbReference>
<dbReference type="AlphaFoldDB" id="A0A8J2X4U1"/>
<accession>A0A8J2X4U1</accession>
<feature type="transmembrane region" description="Helical" evidence="8">
    <location>
        <begin position="65"/>
        <end position="83"/>
    </location>
</feature>
<dbReference type="SUPFAM" id="SSF81338">
    <property type="entry name" value="Aquaporin-like"/>
    <property type="match status" value="1"/>
</dbReference>
<organism evidence="10 11">
    <name type="scientific">Pelagomonas calceolata</name>
    <dbReference type="NCBI Taxonomy" id="35677"/>
    <lineage>
        <taxon>Eukaryota</taxon>
        <taxon>Sar</taxon>
        <taxon>Stramenopiles</taxon>
        <taxon>Ochrophyta</taxon>
        <taxon>Pelagophyceae</taxon>
        <taxon>Pelagomonadales</taxon>
        <taxon>Pelagomonadaceae</taxon>
        <taxon>Pelagomonas</taxon>
    </lineage>
</organism>
<feature type="signal peptide" evidence="9">
    <location>
        <begin position="1"/>
        <end position="27"/>
    </location>
</feature>
<evidence type="ECO:0000256" key="8">
    <source>
        <dbReference type="SAM" id="Phobius"/>
    </source>
</evidence>
<comment type="similarity">
    <text evidence="2 6">Belongs to the MIP/aquaporin (TC 1.A.8) family.</text>
</comment>
<dbReference type="InterPro" id="IPR034294">
    <property type="entry name" value="Aquaporin_transptr"/>
</dbReference>
<comment type="caution">
    <text evidence="10">The sequence shown here is derived from an EMBL/GenBank/DDBJ whole genome shotgun (WGS) entry which is preliminary data.</text>
</comment>
<evidence type="ECO:0000256" key="1">
    <source>
        <dbReference type="ARBA" id="ARBA00004141"/>
    </source>
</evidence>
<evidence type="ECO:0000256" key="2">
    <source>
        <dbReference type="ARBA" id="ARBA00006175"/>
    </source>
</evidence>
<keyword evidence="4 8" id="KW-1133">Transmembrane helix</keyword>
<feature type="compositionally biased region" description="Low complexity" evidence="7">
    <location>
        <begin position="318"/>
        <end position="336"/>
    </location>
</feature>
<dbReference type="PRINTS" id="PR00783">
    <property type="entry name" value="MINTRINSICP"/>
</dbReference>
<keyword evidence="9" id="KW-0732">Signal</keyword>
<dbReference type="EMBL" id="CAKKNE010000004">
    <property type="protein sequence ID" value="CAH0374771.1"/>
    <property type="molecule type" value="Genomic_DNA"/>
</dbReference>
<proteinExistence type="inferred from homology"/>
<name>A0A8J2X4U1_9STRA</name>
<feature type="region of interest" description="Disordered" evidence="7">
    <location>
        <begin position="249"/>
        <end position="343"/>
    </location>
</feature>
<comment type="subcellular location">
    <subcellularLocation>
        <location evidence="1">Membrane</location>
        <topology evidence="1">Multi-pass membrane protein</topology>
    </subcellularLocation>
</comment>